<dbReference type="EMBL" id="JAECSB010000016">
    <property type="protein sequence ID" value="MBH5141464.1"/>
    <property type="molecule type" value="Genomic_DNA"/>
</dbReference>
<comment type="caution">
    <text evidence="1">The sequence shown here is derived from an EMBL/GenBank/DDBJ whole genome shotgun (WGS) entry which is preliminary data.</text>
</comment>
<reference evidence="1 2" key="1">
    <citation type="submission" date="2020-12" db="EMBL/GenBank/DDBJ databases">
        <title>Draft genome sequence of furan degrading bacterial strain FUR100.</title>
        <authorList>
            <person name="Woiski C."/>
        </authorList>
    </citation>
    <scope>NUCLEOTIDE SEQUENCE [LARGE SCALE GENOMIC DNA]</scope>
    <source>
        <strain evidence="1 2">FUR100</strain>
    </source>
</reference>
<keyword evidence="2" id="KW-1185">Reference proteome</keyword>
<sequence length="166" mass="17861">MSAPRATEQTLAQGVSMVRRRHESLEADFAAPASATDPAPEDDDLVDPVVSSNVHLPTAIATQLAEARTVRRLTNGEFIIAAIEATHDRLNDFIHPGGVVGGRLFKARGVGSTSPSKVPTTPVAYSLRASDFEVLDELKKDFAARSRSQLITAALTAHFQLENEKD</sequence>
<organism evidence="1 2">
    <name type="scientific">Rhodococcus erythropolis</name>
    <name type="common">Arthrobacter picolinophilus</name>
    <dbReference type="NCBI Taxonomy" id="1833"/>
    <lineage>
        <taxon>Bacteria</taxon>
        <taxon>Bacillati</taxon>
        <taxon>Actinomycetota</taxon>
        <taxon>Actinomycetes</taxon>
        <taxon>Mycobacteriales</taxon>
        <taxon>Nocardiaceae</taxon>
        <taxon>Rhodococcus</taxon>
        <taxon>Rhodococcus erythropolis group</taxon>
    </lineage>
</organism>
<dbReference type="Proteomes" id="UP000627573">
    <property type="component" value="Unassembled WGS sequence"/>
</dbReference>
<name>A0A8I1D5I2_RHOER</name>
<gene>
    <name evidence="1" type="ORF">I3517_02390</name>
</gene>
<dbReference type="AlphaFoldDB" id="A0A8I1D5I2"/>
<proteinExistence type="predicted"/>
<protein>
    <submittedName>
        <fullName evidence="1">Uncharacterized protein</fullName>
    </submittedName>
</protein>
<dbReference type="RefSeq" id="WP_135000656.1">
    <property type="nucleotide sequence ID" value="NZ_JABBPH010000009.1"/>
</dbReference>
<evidence type="ECO:0000313" key="1">
    <source>
        <dbReference type="EMBL" id="MBH5141464.1"/>
    </source>
</evidence>
<accession>A0A8I1D5I2</accession>
<evidence type="ECO:0000313" key="2">
    <source>
        <dbReference type="Proteomes" id="UP000627573"/>
    </source>
</evidence>